<evidence type="ECO:0000313" key="12">
    <source>
        <dbReference type="EMBL" id="MBB3047020.1"/>
    </source>
</evidence>
<evidence type="ECO:0000256" key="9">
    <source>
        <dbReference type="ARBA" id="ARBA00023136"/>
    </source>
</evidence>
<dbReference type="PANTHER" id="PTHR32507">
    <property type="entry name" value="NA(+)/H(+) ANTIPORTER 1"/>
    <property type="match status" value="1"/>
</dbReference>
<feature type="transmembrane region" description="Helical" evidence="10">
    <location>
        <begin position="58"/>
        <end position="80"/>
    </location>
</feature>
<feature type="transmembrane region" description="Helical" evidence="10">
    <location>
        <begin position="368"/>
        <end position="388"/>
    </location>
</feature>
<keyword evidence="6" id="KW-0630">Potassium</keyword>
<gene>
    <name evidence="12" type="ORF">FHR99_001256</name>
</gene>
<feature type="transmembrane region" description="Helical" evidence="10">
    <location>
        <begin position="275"/>
        <end position="294"/>
    </location>
</feature>
<evidence type="ECO:0000256" key="10">
    <source>
        <dbReference type="SAM" id="Phobius"/>
    </source>
</evidence>
<keyword evidence="9 10" id="KW-0472">Membrane</keyword>
<proteinExistence type="predicted"/>
<accession>A0A7W4W3Y6</accession>
<organism evidence="12 13">
    <name type="scientific">Litorivivens lipolytica</name>
    <dbReference type="NCBI Taxonomy" id="1524264"/>
    <lineage>
        <taxon>Bacteria</taxon>
        <taxon>Pseudomonadati</taxon>
        <taxon>Pseudomonadota</taxon>
        <taxon>Gammaproteobacteria</taxon>
        <taxon>Litorivivens</taxon>
    </lineage>
</organism>
<dbReference type="GO" id="GO:0050660">
    <property type="term" value="F:flavin adenine dinucleotide binding"/>
    <property type="evidence" value="ECO:0007669"/>
    <property type="project" value="InterPro"/>
</dbReference>
<evidence type="ECO:0000256" key="1">
    <source>
        <dbReference type="ARBA" id="ARBA00004651"/>
    </source>
</evidence>
<feature type="transmembrane region" description="Helical" evidence="10">
    <location>
        <begin position="336"/>
        <end position="356"/>
    </location>
</feature>
<keyword evidence="4" id="KW-0997">Cell inner membrane</keyword>
<dbReference type="Pfam" id="PF00999">
    <property type="entry name" value="Na_H_Exchanger"/>
    <property type="match status" value="1"/>
</dbReference>
<sequence>MTLELSNQFIFIGALLTLLCIVSSVVSRKLGAPILLIFLVLGMLAGEDGPGGIQFNDYGLAFLLGNLALAIIILDGGLGTRREAFRVSLNPALSLATLGVVVTAGITGAAAHLILDLPIRESLLIGAIVGSTDAAAVFGLLRSAGLQLKERTGATLEIESGTNDPMAIFLTITLVQLLAVDHVPDAGEILWVITQQMGLGLLFGYLGGRGFCIFLERFELPASLYPLCVLAGGLGIFGLTSLINGSGFLAIYVLGVIVGNAALPFSKDIHRFHDGIAWLSQIGMFLMLGLLITPSHMPPIILPALGIALVLIFIARPVAVALSLLPFHFPAREQVFISWCGLRGAVPIILALYPSLSGLKSTELVFELVFFVVLVSLVVQGWSLAPLARWLKVELPAQTTDPKHFQVALPTELDKVLHVYEVIEGCRANDMLIADLPLAEGAQTASVIRDGVVKKRSKTLRLEPGDHVLIVANEDIRSMGALFSPQEAIQTTSQAITSFFGEFVVSPNSTLGDLGEFYGLDTSGLVTSETLGEYLFHFFHRRPVVGDTAQLGHLQLTVRKIENHRIMAVGLKLPNERAR</sequence>
<feature type="transmembrane region" description="Helical" evidence="10">
    <location>
        <begin position="189"/>
        <end position="208"/>
    </location>
</feature>
<evidence type="ECO:0000259" key="11">
    <source>
        <dbReference type="PROSITE" id="PS51202"/>
    </source>
</evidence>
<dbReference type="Gene3D" id="6.10.140.1330">
    <property type="match status" value="1"/>
</dbReference>
<dbReference type="InterPro" id="IPR006153">
    <property type="entry name" value="Cation/H_exchanger_TM"/>
</dbReference>
<feature type="transmembrane region" description="Helical" evidence="10">
    <location>
        <begin position="30"/>
        <end position="46"/>
    </location>
</feature>
<dbReference type="InterPro" id="IPR006037">
    <property type="entry name" value="RCK_C"/>
</dbReference>
<feature type="transmembrane region" description="Helical" evidence="10">
    <location>
        <begin position="300"/>
        <end position="324"/>
    </location>
</feature>
<evidence type="ECO:0000256" key="3">
    <source>
        <dbReference type="ARBA" id="ARBA00022449"/>
    </source>
</evidence>
<dbReference type="GO" id="GO:1902600">
    <property type="term" value="P:proton transmembrane transport"/>
    <property type="evidence" value="ECO:0007669"/>
    <property type="project" value="InterPro"/>
</dbReference>
<dbReference type="NCBIfam" id="NF003716">
    <property type="entry name" value="PRK05326.1-3"/>
    <property type="match status" value="1"/>
</dbReference>
<evidence type="ECO:0000256" key="4">
    <source>
        <dbReference type="ARBA" id="ARBA00022519"/>
    </source>
</evidence>
<feature type="transmembrane region" description="Helical" evidence="10">
    <location>
        <begin position="123"/>
        <end position="145"/>
    </location>
</feature>
<feature type="transmembrane region" description="Helical" evidence="10">
    <location>
        <begin position="6"/>
        <end position="23"/>
    </location>
</feature>
<evidence type="ECO:0000256" key="7">
    <source>
        <dbReference type="ARBA" id="ARBA00022989"/>
    </source>
</evidence>
<dbReference type="GO" id="GO:0015297">
    <property type="term" value="F:antiporter activity"/>
    <property type="evidence" value="ECO:0007669"/>
    <property type="project" value="UniProtKB-KW"/>
</dbReference>
<dbReference type="AlphaFoldDB" id="A0A7W4W3Y6"/>
<evidence type="ECO:0000256" key="8">
    <source>
        <dbReference type="ARBA" id="ARBA00023065"/>
    </source>
</evidence>
<evidence type="ECO:0000256" key="5">
    <source>
        <dbReference type="ARBA" id="ARBA00022692"/>
    </source>
</evidence>
<dbReference type="InterPro" id="IPR005170">
    <property type="entry name" value="Transptr-assoc_dom"/>
</dbReference>
<dbReference type="SUPFAM" id="SSF56176">
    <property type="entry name" value="FAD-binding/transporter-associated domain-like"/>
    <property type="match status" value="1"/>
</dbReference>
<feature type="domain" description="RCK C-terminal" evidence="11">
    <location>
        <begin position="404"/>
        <end position="488"/>
    </location>
</feature>
<evidence type="ECO:0000256" key="2">
    <source>
        <dbReference type="ARBA" id="ARBA00022448"/>
    </source>
</evidence>
<feature type="transmembrane region" description="Helical" evidence="10">
    <location>
        <begin position="92"/>
        <end position="111"/>
    </location>
</feature>
<keyword evidence="8" id="KW-0406">Ion transport</keyword>
<comment type="caution">
    <text evidence="12">The sequence shown here is derived from an EMBL/GenBank/DDBJ whole genome shotgun (WGS) entry which is preliminary data.</text>
</comment>
<dbReference type="SMART" id="SM01091">
    <property type="entry name" value="CorC_HlyC"/>
    <property type="match status" value="1"/>
</dbReference>
<dbReference type="InterPro" id="IPR016169">
    <property type="entry name" value="FAD-bd_PCMH_sub2"/>
</dbReference>
<name>A0A7W4W3Y6_9GAMM</name>
<dbReference type="InterPro" id="IPR036721">
    <property type="entry name" value="RCK_C_sf"/>
</dbReference>
<dbReference type="Pfam" id="PF03471">
    <property type="entry name" value="CorC_HlyC"/>
    <property type="match status" value="1"/>
</dbReference>
<keyword evidence="4" id="KW-1003">Cell membrane</keyword>
<dbReference type="NCBIfam" id="NF003714">
    <property type="entry name" value="PRK05326.1-1"/>
    <property type="match status" value="1"/>
</dbReference>
<keyword evidence="7 10" id="KW-1133">Transmembrane helix</keyword>
<dbReference type="Gene3D" id="3.30.465.10">
    <property type="match status" value="1"/>
</dbReference>
<feature type="transmembrane region" description="Helical" evidence="10">
    <location>
        <begin position="245"/>
        <end position="263"/>
    </location>
</feature>
<dbReference type="NCBIfam" id="NF003715">
    <property type="entry name" value="PRK05326.1-2"/>
    <property type="match status" value="1"/>
</dbReference>
<comment type="subcellular location">
    <subcellularLocation>
        <location evidence="1">Cell membrane</location>
        <topology evidence="1">Multi-pass membrane protein</topology>
    </subcellularLocation>
</comment>
<evidence type="ECO:0000313" key="13">
    <source>
        <dbReference type="Proteomes" id="UP000537130"/>
    </source>
</evidence>
<protein>
    <submittedName>
        <fullName evidence="12">Cell volume regulation protein A</fullName>
    </submittedName>
</protein>
<keyword evidence="2" id="KW-0813">Transport</keyword>
<dbReference type="Proteomes" id="UP000537130">
    <property type="component" value="Unassembled WGS sequence"/>
</dbReference>
<dbReference type="PROSITE" id="PS51202">
    <property type="entry name" value="RCK_C"/>
    <property type="match status" value="1"/>
</dbReference>
<dbReference type="GO" id="GO:0005886">
    <property type="term" value="C:plasma membrane"/>
    <property type="evidence" value="ECO:0007669"/>
    <property type="project" value="UniProtKB-SubCell"/>
</dbReference>
<dbReference type="PANTHER" id="PTHR32507:SF7">
    <property type="entry name" value="K(+)_H(+) ANTIPORTER NHAP2"/>
    <property type="match status" value="1"/>
</dbReference>
<keyword evidence="5 10" id="KW-0812">Transmembrane</keyword>
<feature type="transmembrane region" description="Helical" evidence="10">
    <location>
        <begin position="220"/>
        <end position="239"/>
    </location>
</feature>
<keyword evidence="13" id="KW-1185">Reference proteome</keyword>
<dbReference type="SUPFAM" id="SSF116726">
    <property type="entry name" value="TrkA C-terminal domain-like"/>
    <property type="match status" value="1"/>
</dbReference>
<dbReference type="InterPro" id="IPR036318">
    <property type="entry name" value="FAD-bd_PCMH-like_sf"/>
</dbReference>
<evidence type="ECO:0000256" key="6">
    <source>
        <dbReference type="ARBA" id="ARBA00022958"/>
    </source>
</evidence>
<keyword evidence="3" id="KW-0050">Antiport</keyword>
<dbReference type="EMBL" id="JACHWY010000001">
    <property type="protein sequence ID" value="MBB3047020.1"/>
    <property type="molecule type" value="Genomic_DNA"/>
</dbReference>
<dbReference type="GO" id="GO:0008324">
    <property type="term" value="F:monoatomic cation transmembrane transporter activity"/>
    <property type="evidence" value="ECO:0007669"/>
    <property type="project" value="InterPro"/>
</dbReference>
<reference evidence="12 13" key="1">
    <citation type="submission" date="2020-08" db="EMBL/GenBank/DDBJ databases">
        <title>Genomic Encyclopedia of Type Strains, Phase III (KMG-III): the genomes of soil and plant-associated and newly described type strains.</title>
        <authorList>
            <person name="Whitman W."/>
        </authorList>
    </citation>
    <scope>NUCLEOTIDE SEQUENCE [LARGE SCALE GENOMIC DNA]</scope>
    <source>
        <strain evidence="12 13">CECT 8654</strain>
    </source>
</reference>
<dbReference type="RefSeq" id="WP_183409668.1">
    <property type="nucleotide sequence ID" value="NZ_JACHWY010000001.1"/>
</dbReference>
<dbReference type="GO" id="GO:0006813">
    <property type="term" value="P:potassium ion transport"/>
    <property type="evidence" value="ECO:0007669"/>
    <property type="project" value="InterPro"/>
</dbReference>